<dbReference type="EMBL" id="AGVV01000097">
    <property type="protein sequence ID" value="EHK74197.1"/>
    <property type="molecule type" value="Genomic_DNA"/>
</dbReference>
<reference evidence="2 3" key="1">
    <citation type="journal article" date="2012" name="J. Bacteriol.">
        <title>Draft Genome Sequence of Sinorhizobium meliloti CCNWSX0020, a Nitrogen-Fixing Symbiont with Copper Tolerance Capability Isolated from Lead-Zinc Mine Tailings.</title>
        <authorList>
            <person name="Li Z."/>
            <person name="Ma Z."/>
            <person name="Hao X."/>
            <person name="Wei G."/>
        </authorList>
    </citation>
    <scope>NUCLEOTIDE SEQUENCE [LARGE SCALE GENOMIC DNA]</scope>
    <source>
        <strain evidence="2 3">CCNWSX0020</strain>
    </source>
</reference>
<evidence type="ECO:0000256" key="1">
    <source>
        <dbReference type="SAM" id="MobiDB-lite"/>
    </source>
</evidence>
<organism evidence="2 3">
    <name type="scientific">Sinorhizobium meliloti CCNWSX0020</name>
    <dbReference type="NCBI Taxonomy" id="1107881"/>
    <lineage>
        <taxon>Bacteria</taxon>
        <taxon>Pseudomonadati</taxon>
        <taxon>Pseudomonadota</taxon>
        <taxon>Alphaproteobacteria</taxon>
        <taxon>Hyphomicrobiales</taxon>
        <taxon>Rhizobiaceae</taxon>
        <taxon>Sinorhizobium/Ensifer group</taxon>
        <taxon>Sinorhizobium</taxon>
    </lineage>
</organism>
<dbReference type="PATRIC" id="fig|1107881.3.peg.6104"/>
<name>H0G939_RHIML</name>
<sequence>MAKAKLSDEVKTYIVQALACFDSPSVVAAAVKKEFGVDVSHDPNKKAASGLAPKWKALFGETRKTFLEDTATIAISHRAVRLRALQRMAEKAEIQSNMVLAASLLKQAAEEVGNAYTNRRELTGKDGKTCRYPYRRSRSSSYLTMTGAEQGQGAQTIIRPQPGPQTAFLVSPADIAIYGASAGGGKTWALLMEPLRHIANPQFGAVFRRSTVQVRNEGGSGMRARSSIRPSVHRPRSMCCNGASLRGASVSLLTSSMTRPS</sequence>
<protein>
    <submittedName>
        <fullName evidence="2">Uncharacterized protein</fullName>
    </submittedName>
</protein>
<evidence type="ECO:0000313" key="3">
    <source>
        <dbReference type="Proteomes" id="UP000004038"/>
    </source>
</evidence>
<accession>H0G939</accession>
<evidence type="ECO:0000313" key="2">
    <source>
        <dbReference type="EMBL" id="EHK74197.1"/>
    </source>
</evidence>
<dbReference type="Pfam" id="PF10045">
    <property type="entry name" value="DUF2280"/>
    <property type="match status" value="1"/>
</dbReference>
<dbReference type="AlphaFoldDB" id="H0G939"/>
<proteinExistence type="predicted"/>
<feature type="region of interest" description="Disordered" evidence="1">
    <location>
        <begin position="217"/>
        <end position="236"/>
    </location>
</feature>
<dbReference type="Proteomes" id="UP000004038">
    <property type="component" value="Unassembled WGS sequence"/>
</dbReference>
<gene>
    <name evidence="2" type="ORF">SM0020_30212</name>
</gene>
<dbReference type="InterPro" id="IPR018738">
    <property type="entry name" value="DUF2280"/>
</dbReference>